<dbReference type="InterPro" id="IPR005146">
    <property type="entry name" value="B3/B4_tRNA-bd"/>
</dbReference>
<protein>
    <submittedName>
        <fullName evidence="2">tRNA-binding protein</fullName>
    </submittedName>
</protein>
<evidence type="ECO:0000313" key="3">
    <source>
        <dbReference type="Proteomes" id="UP000464754"/>
    </source>
</evidence>
<dbReference type="AlphaFoldDB" id="A0A6N4TKJ7"/>
<feature type="domain" description="B3/B4 tRNA-binding" evidence="1">
    <location>
        <begin position="59"/>
        <end position="206"/>
    </location>
</feature>
<keyword evidence="3" id="KW-1185">Reference proteome</keyword>
<evidence type="ECO:0000259" key="1">
    <source>
        <dbReference type="SMART" id="SM00873"/>
    </source>
</evidence>
<dbReference type="PANTHER" id="PTHR39209:SF2">
    <property type="entry name" value="CYTOPLASMIC PROTEIN"/>
    <property type="match status" value="1"/>
</dbReference>
<reference evidence="3" key="1">
    <citation type="submission" date="2019-05" db="EMBL/GenBank/DDBJ databases">
        <title>Complete genome sequencing of Absiella argi strain JCM 30884.</title>
        <authorList>
            <person name="Sakamoto M."/>
            <person name="Murakami T."/>
            <person name="Mori H."/>
        </authorList>
    </citation>
    <scope>NUCLEOTIDE SEQUENCE [LARGE SCALE GENOMIC DNA]</scope>
    <source>
        <strain evidence="3">JCM 30884</strain>
    </source>
</reference>
<dbReference type="KEGG" id="aarg:Aargi30884_21600"/>
<dbReference type="Proteomes" id="UP000464754">
    <property type="component" value="Chromosome"/>
</dbReference>
<dbReference type="Gene3D" id="3.50.40.10">
    <property type="entry name" value="Phenylalanyl-trna Synthetase, Chain B, domain 3"/>
    <property type="match status" value="1"/>
</dbReference>
<dbReference type="SUPFAM" id="SSF56037">
    <property type="entry name" value="PheT/TilS domain"/>
    <property type="match status" value="1"/>
</dbReference>
<dbReference type="EMBL" id="AP019695">
    <property type="protein sequence ID" value="BBK23257.1"/>
    <property type="molecule type" value="Genomic_DNA"/>
</dbReference>
<dbReference type="Pfam" id="PF03483">
    <property type="entry name" value="B3_4"/>
    <property type="match status" value="1"/>
</dbReference>
<dbReference type="RefSeq" id="WP_118277269.1">
    <property type="nucleotide sequence ID" value="NZ_AP019695.1"/>
</dbReference>
<dbReference type="SMART" id="SM00873">
    <property type="entry name" value="B3_4"/>
    <property type="match status" value="1"/>
</dbReference>
<sequence>MVYIAKSIAKELQYVKLGILEYEAEIRESDNEINNLLNEKISELSNMKMEDIRKINAVEDTRAAYKLLGNNPSKYRNAAEAMLRRIIKQKGLYQINNIVDINNYMSISSGYTVGSYMLENIDGDVCLDVQKEDAYYDGIGKEKVNYSKMPVLFDGKGAFGSTTSDSQRTMVKMGNHKIISVIYCFSNTELNAVIQEYKKLLVQFAGIHDEEIYEYIVEK</sequence>
<dbReference type="PANTHER" id="PTHR39209">
    <property type="match status" value="1"/>
</dbReference>
<gene>
    <name evidence="2" type="ORF">Aargi30884_21600</name>
</gene>
<evidence type="ECO:0000313" key="2">
    <source>
        <dbReference type="EMBL" id="BBK23257.1"/>
    </source>
</evidence>
<dbReference type="InterPro" id="IPR020825">
    <property type="entry name" value="Phe-tRNA_synthase-like_B3/B4"/>
</dbReference>
<organism evidence="2 3">
    <name type="scientific">Amedibacterium intestinale</name>
    <dbReference type="NCBI Taxonomy" id="2583452"/>
    <lineage>
        <taxon>Bacteria</taxon>
        <taxon>Bacillati</taxon>
        <taxon>Bacillota</taxon>
        <taxon>Erysipelotrichia</taxon>
        <taxon>Erysipelotrichales</taxon>
        <taxon>Erysipelotrichaceae</taxon>
        <taxon>Amedibacterium</taxon>
    </lineage>
</organism>
<dbReference type="GO" id="GO:0004826">
    <property type="term" value="F:phenylalanine-tRNA ligase activity"/>
    <property type="evidence" value="ECO:0007669"/>
    <property type="project" value="InterPro"/>
</dbReference>
<accession>A0A6N4TKJ7</accession>
<proteinExistence type="predicted"/>
<dbReference type="GO" id="GO:0003723">
    <property type="term" value="F:RNA binding"/>
    <property type="evidence" value="ECO:0007669"/>
    <property type="project" value="InterPro"/>
</dbReference>
<name>A0A6N4TKJ7_9FIRM</name>